<proteinExistence type="predicted"/>
<accession>X1LQK4</accession>
<reference evidence="1" key="1">
    <citation type="journal article" date="2014" name="Front. Microbiol.">
        <title>High frequency of phylogenetically diverse reductive dehalogenase-homologous genes in deep subseafloor sedimentary metagenomes.</title>
        <authorList>
            <person name="Kawai M."/>
            <person name="Futagami T."/>
            <person name="Toyoda A."/>
            <person name="Takaki Y."/>
            <person name="Nishi S."/>
            <person name="Hori S."/>
            <person name="Arai W."/>
            <person name="Tsubouchi T."/>
            <person name="Morono Y."/>
            <person name="Uchiyama I."/>
            <person name="Ito T."/>
            <person name="Fujiyama A."/>
            <person name="Inagaki F."/>
            <person name="Takami H."/>
        </authorList>
    </citation>
    <scope>NUCLEOTIDE SEQUENCE</scope>
    <source>
        <strain evidence="1">Expedition CK06-06</strain>
    </source>
</reference>
<organism evidence="1">
    <name type="scientific">marine sediment metagenome</name>
    <dbReference type="NCBI Taxonomy" id="412755"/>
    <lineage>
        <taxon>unclassified sequences</taxon>
        <taxon>metagenomes</taxon>
        <taxon>ecological metagenomes</taxon>
    </lineage>
</organism>
<feature type="non-terminal residue" evidence="1">
    <location>
        <position position="52"/>
    </location>
</feature>
<comment type="caution">
    <text evidence="1">The sequence shown here is derived from an EMBL/GenBank/DDBJ whole genome shotgun (WGS) entry which is preliminary data.</text>
</comment>
<dbReference type="EMBL" id="BARV01022579">
    <property type="protein sequence ID" value="GAI21642.1"/>
    <property type="molecule type" value="Genomic_DNA"/>
</dbReference>
<evidence type="ECO:0000313" key="1">
    <source>
        <dbReference type="EMBL" id="GAI21642.1"/>
    </source>
</evidence>
<gene>
    <name evidence="1" type="ORF">S06H3_37200</name>
</gene>
<sequence>MIKYAKNVVYYGYNYRKYYEKQIKDNGKITTKAHMSDPLAVACFLGVAALSG</sequence>
<dbReference type="AlphaFoldDB" id="X1LQK4"/>
<protein>
    <submittedName>
        <fullName evidence="1">Uncharacterized protein</fullName>
    </submittedName>
</protein>
<name>X1LQK4_9ZZZZ</name>